<evidence type="ECO:0000313" key="3">
    <source>
        <dbReference type="EMBL" id="MEE2525518.1"/>
    </source>
</evidence>
<proteinExistence type="predicted"/>
<evidence type="ECO:0000313" key="4">
    <source>
        <dbReference type="Proteomes" id="UP001354971"/>
    </source>
</evidence>
<evidence type="ECO:0000256" key="1">
    <source>
        <dbReference type="SAM" id="Phobius"/>
    </source>
</evidence>
<protein>
    <submittedName>
        <fullName evidence="3">TadE/TadG family type IV pilus assembly protein</fullName>
    </submittedName>
</protein>
<dbReference type="Pfam" id="PF07811">
    <property type="entry name" value="TadE"/>
    <property type="match status" value="1"/>
</dbReference>
<gene>
    <name evidence="3" type="ORF">V0U79_04010</name>
</gene>
<feature type="transmembrane region" description="Helical" evidence="1">
    <location>
        <begin position="21"/>
        <end position="45"/>
    </location>
</feature>
<organism evidence="3 4">
    <name type="scientific">Hyphobacterium lacteum</name>
    <dbReference type="NCBI Taxonomy" id="3116575"/>
    <lineage>
        <taxon>Bacteria</taxon>
        <taxon>Pseudomonadati</taxon>
        <taxon>Pseudomonadota</taxon>
        <taxon>Alphaproteobacteria</taxon>
        <taxon>Maricaulales</taxon>
        <taxon>Maricaulaceae</taxon>
        <taxon>Hyphobacterium</taxon>
    </lineage>
</organism>
<dbReference type="EMBL" id="JAZDRP010000002">
    <property type="protein sequence ID" value="MEE2525518.1"/>
    <property type="molecule type" value="Genomic_DNA"/>
</dbReference>
<reference evidence="3 4" key="1">
    <citation type="submission" date="2024-01" db="EMBL/GenBank/DDBJ databases">
        <title>Hyphobacterium bacterium isolated from marine sediment.</title>
        <authorList>
            <person name="Zhao S."/>
        </authorList>
    </citation>
    <scope>NUCLEOTIDE SEQUENCE [LARGE SCALE GENOMIC DNA]</scope>
    <source>
        <strain evidence="4">HN65</strain>
    </source>
</reference>
<dbReference type="InterPro" id="IPR012495">
    <property type="entry name" value="TadE-like_dom"/>
</dbReference>
<dbReference type="RefSeq" id="WP_330198180.1">
    <property type="nucleotide sequence ID" value="NZ_JAZDRP010000002.1"/>
</dbReference>
<keyword evidence="1" id="KW-0812">Transmembrane</keyword>
<sequence>MIRALRNILCRLGRDKSGVSAVEFALIAPVMVVLYLGMVEISLALSADRKVTNAASALADLIAQDDVITDAEMTDILNAGVAIIQPFSADQFSVRISSVSMSLLGEVEVDWSDGRGMLPRAPGSQPTVPAGVLAPGRSVVWVEVAYAYQAPFREITGDFDINEEFFLRPRQSLSVSRQ</sequence>
<comment type="caution">
    <text evidence="3">The sequence shown here is derived from an EMBL/GenBank/DDBJ whole genome shotgun (WGS) entry which is preliminary data.</text>
</comment>
<keyword evidence="4" id="KW-1185">Reference proteome</keyword>
<name>A0ABU7LNM3_9PROT</name>
<feature type="domain" description="TadE-like" evidence="2">
    <location>
        <begin position="18"/>
        <end position="59"/>
    </location>
</feature>
<accession>A0ABU7LNM3</accession>
<evidence type="ECO:0000259" key="2">
    <source>
        <dbReference type="Pfam" id="PF07811"/>
    </source>
</evidence>
<keyword evidence="1" id="KW-0472">Membrane</keyword>
<keyword evidence="1" id="KW-1133">Transmembrane helix</keyword>
<dbReference type="Proteomes" id="UP001354971">
    <property type="component" value="Unassembled WGS sequence"/>
</dbReference>